<sequence>MYSSISYSFVESKERVNKGRTYITYTDMGDMTIDIPFKEYASRTDIDVSDMFAYARVHCDEERIAEEMVKAGFSYREIMAIAQYMHREAA</sequence>
<organism evidence="1 2">
    <name type="scientific">Xenorhabdus budapestensis</name>
    <dbReference type="NCBI Taxonomy" id="290110"/>
    <lineage>
        <taxon>Bacteria</taxon>
        <taxon>Pseudomonadati</taxon>
        <taxon>Pseudomonadota</taxon>
        <taxon>Gammaproteobacteria</taxon>
        <taxon>Enterobacterales</taxon>
        <taxon>Morganellaceae</taxon>
        <taxon>Xenorhabdus</taxon>
    </lineage>
</organism>
<dbReference type="EMBL" id="CP072455">
    <property type="protein sequence ID" value="QTL40565.1"/>
    <property type="molecule type" value="Genomic_DNA"/>
</dbReference>
<evidence type="ECO:0000313" key="1">
    <source>
        <dbReference type="EMBL" id="QTL40565.1"/>
    </source>
</evidence>
<name>A0ABX7VM27_XENBU</name>
<dbReference type="RefSeq" id="WP_209028034.1">
    <property type="nucleotide sequence ID" value="NZ_CP072455.1"/>
</dbReference>
<evidence type="ECO:0000313" key="2">
    <source>
        <dbReference type="Proteomes" id="UP000665047"/>
    </source>
</evidence>
<gene>
    <name evidence="1" type="ORF">HGO23_04020</name>
</gene>
<proteinExistence type="predicted"/>
<reference evidence="1 2" key="1">
    <citation type="submission" date="2021-03" db="EMBL/GenBank/DDBJ databases">
        <title>Complete Genome Sequence Data of Xenorhabdus budapestensis strain C72, a Candidate Biological Control Agent, from China.</title>
        <authorList>
            <person name="LI B."/>
            <person name="WANG S."/>
            <person name="QIU D."/>
        </authorList>
    </citation>
    <scope>NUCLEOTIDE SEQUENCE [LARGE SCALE GENOMIC DNA]</scope>
    <source>
        <strain evidence="1 2">C-7-2</strain>
    </source>
</reference>
<evidence type="ECO:0008006" key="3">
    <source>
        <dbReference type="Google" id="ProtNLM"/>
    </source>
</evidence>
<accession>A0ABX7VM27</accession>
<keyword evidence="2" id="KW-1185">Reference proteome</keyword>
<dbReference type="Proteomes" id="UP000665047">
    <property type="component" value="Chromosome"/>
</dbReference>
<protein>
    <recommendedName>
        <fullName evidence="3">Phage protein</fullName>
    </recommendedName>
</protein>